<dbReference type="InterPro" id="IPR050739">
    <property type="entry name" value="MFP"/>
</dbReference>
<dbReference type="PANTHER" id="PTHR30386">
    <property type="entry name" value="MEMBRANE FUSION SUBUNIT OF EMRAB-TOLC MULTIDRUG EFFLUX PUMP"/>
    <property type="match status" value="1"/>
</dbReference>
<dbReference type="EMBL" id="JBAGLP010000116">
    <property type="protein sequence ID" value="MEG3614712.1"/>
    <property type="molecule type" value="Genomic_DNA"/>
</dbReference>
<comment type="caution">
    <text evidence="1">The sequence shown here is derived from an EMBL/GenBank/DDBJ whole genome shotgun (WGS) entry which is preliminary data.</text>
</comment>
<gene>
    <name evidence="1" type="ORF">V5O49_06200</name>
</gene>
<dbReference type="Proteomes" id="UP001310387">
    <property type="component" value="Unassembled WGS sequence"/>
</dbReference>
<proteinExistence type="predicted"/>
<dbReference type="RefSeq" id="WP_332901471.1">
    <property type="nucleotide sequence ID" value="NZ_JBAGLP010000116.1"/>
</dbReference>
<dbReference type="InterPro" id="IPR011053">
    <property type="entry name" value="Single_hybrid_motif"/>
</dbReference>
<name>A0ABU7Z5F4_9MICO</name>
<organism evidence="1 2">
    <name type="scientific">Isoptericola haloaureus</name>
    <dbReference type="NCBI Taxonomy" id="1542902"/>
    <lineage>
        <taxon>Bacteria</taxon>
        <taxon>Bacillati</taxon>
        <taxon>Actinomycetota</taxon>
        <taxon>Actinomycetes</taxon>
        <taxon>Micrococcales</taxon>
        <taxon>Promicromonosporaceae</taxon>
        <taxon>Isoptericola</taxon>
    </lineage>
</organism>
<dbReference type="SUPFAM" id="SSF51230">
    <property type="entry name" value="Single hybrid motif"/>
    <property type="match status" value="1"/>
</dbReference>
<evidence type="ECO:0000313" key="1">
    <source>
        <dbReference type="EMBL" id="MEG3614712.1"/>
    </source>
</evidence>
<sequence>MTWTTRIKLAVGVVLVLALCATLTLVLNRRESQATSAQATIVAEEVAVGTDYAGTIVESYVEPGDAVDEGDPVFTMRSLLLAHDLSIGVVSRKATTYEVTDAGEMTVVAPSDGTVAEISSTPGGFVQAGDVIARLHREGSTTVDAKLLLDPADFARIAPGAPVSITMPDQREVPGEVESISVANTRNRAEATVVIDSATLEQQAGDGLVLPGTPVVASVELHDEGAMADVDLAFQRFLQRIGL</sequence>
<accession>A0ABU7Z5F4</accession>
<evidence type="ECO:0000313" key="2">
    <source>
        <dbReference type="Proteomes" id="UP001310387"/>
    </source>
</evidence>
<reference evidence="1" key="2">
    <citation type="submission" date="2024-02" db="EMBL/GenBank/DDBJ databases">
        <authorList>
            <person name="Prathaban M."/>
            <person name="Mythili R."/>
            <person name="Sharmila Devi N."/>
            <person name="Sobanaa M."/>
            <person name="Prathiviraj R."/>
            <person name="Selvin J."/>
        </authorList>
    </citation>
    <scope>NUCLEOTIDE SEQUENCE</scope>
    <source>
        <strain evidence="1">MP1014</strain>
    </source>
</reference>
<dbReference type="Gene3D" id="2.40.50.100">
    <property type="match status" value="1"/>
</dbReference>
<protein>
    <submittedName>
        <fullName evidence="1">HlyD family secretion protein</fullName>
    </submittedName>
</protein>
<reference evidence="1" key="1">
    <citation type="journal article" date="2024" name="Antonie Van Leeuwenhoek">
        <title>Isoptericola haloaureus sp. nov., a dimorphic actinobacterium isolated from mangrove sediments of southeast India, implicating biosaline agricultural significance through nitrogen fixation and salt tolerance genes.</title>
        <authorList>
            <person name="Prathaban M."/>
            <person name="Prathiviraj R."/>
            <person name="Ravichandran M."/>
            <person name="Natarajan S.D."/>
            <person name="Sobanaa M."/>
            <person name="Hari Krishna Kumar S."/>
            <person name="Chandrasekar V."/>
            <person name="Selvin J."/>
        </authorList>
    </citation>
    <scope>NUCLEOTIDE SEQUENCE</scope>
    <source>
        <strain evidence="1">MP1014</strain>
    </source>
</reference>
<dbReference type="CDD" id="cd06850">
    <property type="entry name" value="biotinyl_domain"/>
    <property type="match status" value="1"/>
</dbReference>
<keyword evidence="2" id="KW-1185">Reference proteome</keyword>